<accession>A0A3B1E1Y9</accession>
<gene>
    <name evidence="1" type="ORF">MNBD_UNCLBAC01-329</name>
</gene>
<evidence type="ECO:0000313" key="1">
    <source>
        <dbReference type="EMBL" id="VAX35807.1"/>
    </source>
</evidence>
<sequence>MKKKVVFGVLLALVVSCISVRTNQAEEVDFIVSASLPAATGVSILATQVDESTGEFQNAVTALNFNPMTFDAGNGTWLPDHYFAIDIAAVDGIGSPDVTVKYTEGSKPAAQVKGLGFKALATFIKVTGGPSPSDQTETDLVSHGPKQLLKDLVDGEAITKAELEGGFLRVYIGVFPGGDTAIEAAGGEPFTNADKPGVYDGTVTITATVI</sequence>
<dbReference type="EMBL" id="UOGJ01000073">
    <property type="protein sequence ID" value="VAX35807.1"/>
    <property type="molecule type" value="Genomic_DNA"/>
</dbReference>
<protein>
    <submittedName>
        <fullName evidence="1">Uncharacterized protein</fullName>
    </submittedName>
</protein>
<dbReference type="AlphaFoldDB" id="A0A3B1E1Y9"/>
<reference evidence="1" key="1">
    <citation type="submission" date="2018-06" db="EMBL/GenBank/DDBJ databases">
        <authorList>
            <person name="Zhirakovskaya E."/>
        </authorList>
    </citation>
    <scope>NUCLEOTIDE SEQUENCE</scope>
</reference>
<dbReference type="PROSITE" id="PS51257">
    <property type="entry name" value="PROKAR_LIPOPROTEIN"/>
    <property type="match status" value="1"/>
</dbReference>
<organism evidence="1">
    <name type="scientific">hydrothermal vent metagenome</name>
    <dbReference type="NCBI Taxonomy" id="652676"/>
    <lineage>
        <taxon>unclassified sequences</taxon>
        <taxon>metagenomes</taxon>
        <taxon>ecological metagenomes</taxon>
    </lineage>
</organism>
<proteinExistence type="predicted"/>
<name>A0A3B1E1Y9_9ZZZZ</name>